<dbReference type="RefSeq" id="WP_159793735.1">
    <property type="nucleotide sequence ID" value="NZ_WTYM01000033.1"/>
</dbReference>
<feature type="signal peptide" evidence="1">
    <location>
        <begin position="1"/>
        <end position="26"/>
    </location>
</feature>
<gene>
    <name evidence="2" type="ORF">GRI89_07570</name>
</gene>
<name>A0A6I4SWI6_9SPHN</name>
<evidence type="ECO:0000313" key="2">
    <source>
        <dbReference type="EMBL" id="MXO59397.1"/>
    </source>
</evidence>
<feature type="chain" id="PRO_5026281706" evidence="1">
    <location>
        <begin position="27"/>
        <end position="220"/>
    </location>
</feature>
<dbReference type="AlphaFoldDB" id="A0A6I4SWI6"/>
<proteinExistence type="predicted"/>
<dbReference type="EMBL" id="WTYM01000033">
    <property type="protein sequence ID" value="MXO59397.1"/>
    <property type="molecule type" value="Genomic_DNA"/>
</dbReference>
<comment type="caution">
    <text evidence="2">The sequence shown here is derived from an EMBL/GenBank/DDBJ whole genome shotgun (WGS) entry which is preliminary data.</text>
</comment>
<sequence length="220" mass="23807">MKRLIAHVLCCSAAGLAFEAAQPAWADEPDALVGDYNGGQVEVAAGLRLGADGRFMYGMAYGALDEQAQGTWQRDGDCAVLTSDPVTAPVFRVVESKPLPAHELRLELRPSNGIDPQYFDYALVMADGTGRGDQVQDGAFTIELGDEAPRQIFLSLPIFDLRSQPFEFPATGGLDLVVAFDANDLGKVAFDGERLCPDGKGLRLARYDLELHFRRVEAGD</sequence>
<evidence type="ECO:0000313" key="3">
    <source>
        <dbReference type="Proteomes" id="UP000433652"/>
    </source>
</evidence>
<keyword evidence="3" id="KW-1185">Reference proteome</keyword>
<keyword evidence="1" id="KW-0732">Signal</keyword>
<dbReference type="OrthoDB" id="6691870at2"/>
<dbReference type="Proteomes" id="UP000433652">
    <property type="component" value="Unassembled WGS sequence"/>
</dbReference>
<organism evidence="2 3">
    <name type="scientific">Croceibacterium salegens</name>
    <dbReference type="NCBI Taxonomy" id="1737568"/>
    <lineage>
        <taxon>Bacteria</taxon>
        <taxon>Pseudomonadati</taxon>
        <taxon>Pseudomonadota</taxon>
        <taxon>Alphaproteobacteria</taxon>
        <taxon>Sphingomonadales</taxon>
        <taxon>Erythrobacteraceae</taxon>
        <taxon>Croceibacterium</taxon>
    </lineage>
</organism>
<accession>A0A6I4SWI6</accession>
<evidence type="ECO:0000256" key="1">
    <source>
        <dbReference type="SAM" id="SignalP"/>
    </source>
</evidence>
<protein>
    <submittedName>
        <fullName evidence="2">Uncharacterized protein</fullName>
    </submittedName>
</protein>
<reference evidence="2 3" key="1">
    <citation type="submission" date="2019-12" db="EMBL/GenBank/DDBJ databases">
        <title>Genomic-based taxomic classification of the family Erythrobacteraceae.</title>
        <authorList>
            <person name="Xu L."/>
        </authorList>
    </citation>
    <scope>NUCLEOTIDE SEQUENCE [LARGE SCALE GENOMIC DNA]</scope>
    <source>
        <strain evidence="2 3">MCCC 1K01500</strain>
    </source>
</reference>